<dbReference type="InterPro" id="IPR001611">
    <property type="entry name" value="Leu-rich_rpt"/>
</dbReference>
<dbReference type="Ensembl" id="ENSCLMT00005023406.1">
    <property type="protein sequence ID" value="ENSCLMP00005022330.1"/>
    <property type="gene ID" value="ENSCLMG00005011085.1"/>
</dbReference>
<evidence type="ECO:0000313" key="5">
    <source>
        <dbReference type="Proteomes" id="UP000694565"/>
    </source>
</evidence>
<reference evidence="4" key="2">
    <citation type="submission" date="2025-09" db="UniProtKB">
        <authorList>
            <consortium name="Ensembl"/>
        </authorList>
    </citation>
    <scope>IDENTIFICATION</scope>
</reference>
<feature type="chain" id="PRO_5034715786" evidence="3">
    <location>
        <begin position="27"/>
        <end position="192"/>
    </location>
</feature>
<evidence type="ECO:0000313" key="4">
    <source>
        <dbReference type="Ensembl" id="ENSCLMP00005022330.1"/>
    </source>
</evidence>
<dbReference type="PROSITE" id="PS51450">
    <property type="entry name" value="LRR"/>
    <property type="match status" value="2"/>
</dbReference>
<dbReference type="InterPro" id="IPR032675">
    <property type="entry name" value="LRR_dom_sf"/>
</dbReference>
<dbReference type="InterPro" id="IPR003591">
    <property type="entry name" value="Leu-rich_rpt_typical-subtyp"/>
</dbReference>
<keyword evidence="5" id="KW-1185">Reference proteome</keyword>
<dbReference type="PANTHER" id="PTHR24366">
    <property type="entry name" value="IG(IMMUNOGLOBULIN) AND LRR(LEUCINE RICH REPEAT) DOMAINS"/>
    <property type="match status" value="1"/>
</dbReference>
<dbReference type="Gene3D" id="3.80.10.10">
    <property type="entry name" value="Ribonuclease Inhibitor"/>
    <property type="match status" value="1"/>
</dbReference>
<sequence length="192" mass="21080">KILPPKIKMMRTVLFLLLLKTSACCGFGFKGCSLNFPMTDVIWCFNQNIANLTEVVSMLPDNITTLNLSKNKIRVIPPGAFSQMLGLKRLDLSQNQLVSLKGGEFRGLGVLECLNLTCNNISHIHSHAFDGLTGLQTLLMIHNILATLSLSIFKVNVSCFPALEYIRLSNNSKLELQADVKSVTLTPTGSSL</sequence>
<reference evidence="4" key="1">
    <citation type="submission" date="2025-08" db="UniProtKB">
        <authorList>
            <consortium name="Ensembl"/>
        </authorList>
    </citation>
    <scope>IDENTIFICATION</scope>
</reference>
<organism evidence="4 5">
    <name type="scientific">Cyclopterus lumpus</name>
    <name type="common">Lumpsucker</name>
    <dbReference type="NCBI Taxonomy" id="8103"/>
    <lineage>
        <taxon>Eukaryota</taxon>
        <taxon>Metazoa</taxon>
        <taxon>Chordata</taxon>
        <taxon>Craniata</taxon>
        <taxon>Vertebrata</taxon>
        <taxon>Euteleostomi</taxon>
        <taxon>Actinopterygii</taxon>
        <taxon>Neopterygii</taxon>
        <taxon>Teleostei</taxon>
        <taxon>Neoteleostei</taxon>
        <taxon>Acanthomorphata</taxon>
        <taxon>Eupercaria</taxon>
        <taxon>Perciformes</taxon>
        <taxon>Cottioidei</taxon>
        <taxon>Cottales</taxon>
        <taxon>Cyclopteridae</taxon>
        <taxon>Cyclopterus</taxon>
    </lineage>
</organism>
<protein>
    <submittedName>
        <fullName evidence="4">Uncharacterized protein</fullName>
    </submittedName>
</protein>
<dbReference type="SMART" id="SM00369">
    <property type="entry name" value="LRR_TYP"/>
    <property type="match status" value="4"/>
</dbReference>
<keyword evidence="3" id="KW-0732">Signal</keyword>
<dbReference type="GeneTree" id="ENSGT01120000277661"/>
<dbReference type="AlphaFoldDB" id="A0A8C2XSY7"/>
<dbReference type="SUPFAM" id="SSF52058">
    <property type="entry name" value="L domain-like"/>
    <property type="match status" value="1"/>
</dbReference>
<evidence type="ECO:0000256" key="3">
    <source>
        <dbReference type="SAM" id="SignalP"/>
    </source>
</evidence>
<keyword evidence="2" id="KW-0677">Repeat</keyword>
<dbReference type="Pfam" id="PF13855">
    <property type="entry name" value="LRR_8"/>
    <property type="match status" value="1"/>
</dbReference>
<accession>A0A8C2XSY7</accession>
<dbReference type="Proteomes" id="UP000694565">
    <property type="component" value="Unplaced"/>
</dbReference>
<feature type="signal peptide" evidence="3">
    <location>
        <begin position="1"/>
        <end position="26"/>
    </location>
</feature>
<keyword evidence="1" id="KW-0433">Leucine-rich repeat</keyword>
<proteinExistence type="predicted"/>
<name>A0A8C2XSY7_CYCLU</name>
<evidence type="ECO:0000256" key="1">
    <source>
        <dbReference type="ARBA" id="ARBA00022614"/>
    </source>
</evidence>
<evidence type="ECO:0000256" key="2">
    <source>
        <dbReference type="ARBA" id="ARBA00022737"/>
    </source>
</evidence>